<dbReference type="Pfam" id="PF17782">
    <property type="entry name" value="WHD_DprA"/>
    <property type="match status" value="1"/>
</dbReference>
<dbReference type="Gene3D" id="3.40.50.450">
    <property type="match status" value="1"/>
</dbReference>
<dbReference type="GO" id="GO:0009294">
    <property type="term" value="P:DNA-mediated transformation"/>
    <property type="evidence" value="ECO:0007669"/>
    <property type="project" value="InterPro"/>
</dbReference>
<evidence type="ECO:0000313" key="5">
    <source>
        <dbReference type="Proteomes" id="UP000256774"/>
    </source>
</evidence>
<feature type="domain" description="DprA winged helix" evidence="3">
    <location>
        <begin position="331"/>
        <end position="384"/>
    </location>
</feature>
<dbReference type="RefSeq" id="WP_116207163.1">
    <property type="nucleotide sequence ID" value="NZ_QUNR01000001.1"/>
</dbReference>
<gene>
    <name evidence="4" type="ORF">DFR26_0294</name>
</gene>
<protein>
    <submittedName>
        <fullName evidence="4">DNA protecting protein DprA</fullName>
    </submittedName>
</protein>
<dbReference type="InterPro" id="IPR057666">
    <property type="entry name" value="DrpA_SLOG"/>
</dbReference>
<feature type="domain" description="Smf/DprA SLOG" evidence="2">
    <location>
        <begin position="99"/>
        <end position="303"/>
    </location>
</feature>
<dbReference type="InterPro" id="IPR036388">
    <property type="entry name" value="WH-like_DNA-bd_sf"/>
</dbReference>
<dbReference type="OrthoDB" id="9785707at2"/>
<evidence type="ECO:0000256" key="1">
    <source>
        <dbReference type="ARBA" id="ARBA00006525"/>
    </source>
</evidence>
<evidence type="ECO:0000259" key="3">
    <source>
        <dbReference type="Pfam" id="PF17782"/>
    </source>
</evidence>
<comment type="similarity">
    <text evidence="1">Belongs to the DprA/Smf family.</text>
</comment>
<dbReference type="InterPro" id="IPR041614">
    <property type="entry name" value="DprA_WH"/>
</dbReference>
<dbReference type="AlphaFoldDB" id="A0A3E0H8N8"/>
<dbReference type="Proteomes" id="UP000256774">
    <property type="component" value="Unassembled WGS sequence"/>
</dbReference>
<evidence type="ECO:0000259" key="2">
    <source>
        <dbReference type="Pfam" id="PF02481"/>
    </source>
</evidence>
<accession>A0A3E0H8N8</accession>
<dbReference type="SUPFAM" id="SSF102405">
    <property type="entry name" value="MCP/YpsA-like"/>
    <property type="match status" value="1"/>
</dbReference>
<dbReference type="PANTHER" id="PTHR43022:SF1">
    <property type="entry name" value="PROTEIN SMF"/>
    <property type="match status" value="1"/>
</dbReference>
<dbReference type="InterPro" id="IPR003488">
    <property type="entry name" value="DprA"/>
</dbReference>
<proteinExistence type="inferred from homology"/>
<dbReference type="Pfam" id="PF02481">
    <property type="entry name" value="DNA_processg_A"/>
    <property type="match status" value="1"/>
</dbReference>
<organism evidence="4 5">
    <name type="scientific">Paraperlucidibaca baekdonensis</name>
    <dbReference type="NCBI Taxonomy" id="748120"/>
    <lineage>
        <taxon>Bacteria</taxon>
        <taxon>Pseudomonadati</taxon>
        <taxon>Pseudomonadota</taxon>
        <taxon>Gammaproteobacteria</taxon>
        <taxon>Moraxellales</taxon>
        <taxon>Moraxellaceae</taxon>
        <taxon>Paraperlucidibaca</taxon>
    </lineage>
</organism>
<dbReference type="PANTHER" id="PTHR43022">
    <property type="entry name" value="PROTEIN SMF"/>
    <property type="match status" value="1"/>
</dbReference>
<name>A0A3E0H8N8_9GAMM</name>
<evidence type="ECO:0000313" key="4">
    <source>
        <dbReference type="EMBL" id="REH40095.1"/>
    </source>
</evidence>
<comment type="caution">
    <text evidence="4">The sequence shown here is derived from an EMBL/GenBank/DDBJ whole genome shotgun (WGS) entry which is preliminary data.</text>
</comment>
<sequence length="390" mass="41551">MALDADIATRVAAYILLDQQPKRYRHWQALARSPEHGMALLQRTDAALHLNAEMIAACRDWPNGRHAAEALAQWQHSCDWLAQPGNGIWFDADSDTQLSWPPGFARCAERERPPLLFYRGDDNLMGLPQVAIVGSRAASAAGLRWTTDVAGALAQAGIAITSGLASGIDGAAHQGALAVGGKTVAVLGAGIDRMYPPQHRGLAETLVNDGGLIVSEFAPNTPAKKFHFPRRNAVIAALSLGVLVVEAGPNSGSMSTARVAGNLGRDIWAVPGPLSQLQSRGCHQLIRDNKAVLVETSAHVLSDVLPRITQWFGLELQAPSRALAANRDGRREPSAAAATLRDSLDWQGHSIDSLAQSQALPMATLLALLGELEVMGWIESVPGGYQRIAP</sequence>
<dbReference type="Gene3D" id="1.10.10.10">
    <property type="entry name" value="Winged helix-like DNA-binding domain superfamily/Winged helix DNA-binding domain"/>
    <property type="match status" value="1"/>
</dbReference>
<keyword evidence="5" id="KW-1185">Reference proteome</keyword>
<reference evidence="4 5" key="1">
    <citation type="submission" date="2018-08" db="EMBL/GenBank/DDBJ databases">
        <title>Genomic Encyclopedia of Type Strains, Phase IV (KMG-IV): sequencing the most valuable type-strain genomes for metagenomic binning, comparative biology and taxonomic classification.</title>
        <authorList>
            <person name="Goeker M."/>
        </authorList>
    </citation>
    <scope>NUCLEOTIDE SEQUENCE [LARGE SCALE GENOMIC DNA]</scope>
    <source>
        <strain evidence="4 5">DSM 26022</strain>
    </source>
</reference>
<dbReference type="NCBIfam" id="TIGR00732">
    <property type="entry name" value="dprA"/>
    <property type="match status" value="1"/>
</dbReference>
<dbReference type="EMBL" id="QUNR01000001">
    <property type="protein sequence ID" value="REH40095.1"/>
    <property type="molecule type" value="Genomic_DNA"/>
</dbReference>